<organism evidence="2 3">
    <name type="scientific">Ephemerocybe angulata</name>
    <dbReference type="NCBI Taxonomy" id="980116"/>
    <lineage>
        <taxon>Eukaryota</taxon>
        <taxon>Fungi</taxon>
        <taxon>Dikarya</taxon>
        <taxon>Basidiomycota</taxon>
        <taxon>Agaricomycotina</taxon>
        <taxon>Agaricomycetes</taxon>
        <taxon>Agaricomycetidae</taxon>
        <taxon>Agaricales</taxon>
        <taxon>Agaricineae</taxon>
        <taxon>Psathyrellaceae</taxon>
        <taxon>Ephemerocybe</taxon>
    </lineage>
</organism>
<dbReference type="AlphaFoldDB" id="A0A8H6IB87"/>
<evidence type="ECO:0000313" key="2">
    <source>
        <dbReference type="EMBL" id="KAF6762341.1"/>
    </source>
</evidence>
<evidence type="ECO:0000313" key="3">
    <source>
        <dbReference type="Proteomes" id="UP000521943"/>
    </source>
</evidence>
<proteinExistence type="predicted"/>
<name>A0A8H6IB87_9AGAR</name>
<protein>
    <submittedName>
        <fullName evidence="2">Uncharacterized protein</fullName>
    </submittedName>
</protein>
<feature type="region of interest" description="Disordered" evidence="1">
    <location>
        <begin position="34"/>
        <end position="82"/>
    </location>
</feature>
<dbReference type="Proteomes" id="UP000521943">
    <property type="component" value="Unassembled WGS sequence"/>
</dbReference>
<keyword evidence="3" id="KW-1185">Reference proteome</keyword>
<gene>
    <name evidence="2" type="ORF">DFP72DRAFT_878582</name>
</gene>
<dbReference type="OrthoDB" id="3217075at2759"/>
<dbReference type="EMBL" id="JACGCI010000008">
    <property type="protein sequence ID" value="KAF6762341.1"/>
    <property type="molecule type" value="Genomic_DNA"/>
</dbReference>
<accession>A0A8H6IB87</accession>
<evidence type="ECO:0000256" key="1">
    <source>
        <dbReference type="SAM" id="MobiDB-lite"/>
    </source>
</evidence>
<reference evidence="2 3" key="1">
    <citation type="submission" date="2020-07" db="EMBL/GenBank/DDBJ databases">
        <title>Comparative genomics of pyrophilous fungi reveals a link between fire events and developmental genes.</title>
        <authorList>
            <consortium name="DOE Joint Genome Institute"/>
            <person name="Steindorff A.S."/>
            <person name="Carver A."/>
            <person name="Calhoun S."/>
            <person name="Stillman K."/>
            <person name="Liu H."/>
            <person name="Lipzen A."/>
            <person name="Pangilinan J."/>
            <person name="Labutti K."/>
            <person name="Bruns T.D."/>
            <person name="Grigoriev I.V."/>
        </authorList>
    </citation>
    <scope>NUCLEOTIDE SEQUENCE [LARGE SCALE GENOMIC DNA]</scope>
    <source>
        <strain evidence="2 3">CBS 144469</strain>
    </source>
</reference>
<feature type="non-terminal residue" evidence="2">
    <location>
        <position position="1"/>
    </location>
</feature>
<sequence length="156" mass="17711">YLHSTKLALDSLIASYQHRQMWVCRARAALENDSPEFESYGPGTHALPPPGSSSYLDDDAYDQAEDRSSSSASPNSRWTKRKRGFKLRLDGLQAGKQRRVIAPHLDGTSADLQPMPVPSRDDILSMYEKMMESRMESCQRINKLIHDANRAHLHDR</sequence>
<comment type="caution">
    <text evidence="2">The sequence shown here is derived from an EMBL/GenBank/DDBJ whole genome shotgun (WGS) entry which is preliminary data.</text>
</comment>